<organism evidence="1 2">
    <name type="scientific">Thalassobacterium sedimentorum</name>
    <dbReference type="NCBI Taxonomy" id="3041258"/>
    <lineage>
        <taxon>Bacteria</taxon>
        <taxon>Pseudomonadati</taxon>
        <taxon>Verrucomicrobiota</taxon>
        <taxon>Opitutia</taxon>
        <taxon>Puniceicoccales</taxon>
        <taxon>Coraliomargaritaceae</taxon>
        <taxon>Thalassobacterium</taxon>
    </lineage>
</organism>
<name>A0ABU1AJU4_9BACT</name>
<protein>
    <submittedName>
        <fullName evidence="1">Uncharacterized protein</fullName>
    </submittedName>
</protein>
<comment type="caution">
    <text evidence="1">The sequence shown here is derived from an EMBL/GenBank/DDBJ whole genome shotgun (WGS) entry which is preliminary data.</text>
</comment>
<dbReference type="Proteomes" id="UP001243717">
    <property type="component" value="Unassembled WGS sequence"/>
</dbReference>
<reference evidence="1 2" key="1">
    <citation type="submission" date="2023-04" db="EMBL/GenBank/DDBJ databases">
        <title>A novel bacteria isolated from coastal sediment.</title>
        <authorList>
            <person name="Liu X.-J."/>
            <person name="Du Z.-J."/>
        </authorList>
    </citation>
    <scope>NUCLEOTIDE SEQUENCE [LARGE SCALE GENOMIC DNA]</scope>
    <source>
        <strain evidence="1 2">SDUM461004</strain>
    </source>
</reference>
<evidence type="ECO:0000313" key="1">
    <source>
        <dbReference type="EMBL" id="MDQ8195092.1"/>
    </source>
</evidence>
<sequence length="182" mass="21904">MTSERMKCSEQFDWNKRDEIWFIVGVNENSLGWDILFSLTPVRRTREEMDALFLNRRQVEEAHGFPIRWDDFEKTFSYELHHIEAPNEILEPLLAFSRDESSLRSICSIKDEITQRLGVRFRYFYDQCLPIFYYGKTMSIEDIFFRDIFLAKIDWCVCDPFKFAAWVLSDRRWAVMTTVHAI</sequence>
<dbReference type="RefSeq" id="WP_308985552.1">
    <property type="nucleotide sequence ID" value="NZ_JARXIC010000018.1"/>
</dbReference>
<keyword evidence="2" id="KW-1185">Reference proteome</keyword>
<gene>
    <name evidence="1" type="ORF">QEH59_11695</name>
</gene>
<dbReference type="EMBL" id="JARXIC010000018">
    <property type="protein sequence ID" value="MDQ8195092.1"/>
    <property type="molecule type" value="Genomic_DNA"/>
</dbReference>
<accession>A0ABU1AJU4</accession>
<evidence type="ECO:0000313" key="2">
    <source>
        <dbReference type="Proteomes" id="UP001243717"/>
    </source>
</evidence>
<proteinExistence type="predicted"/>